<dbReference type="Proteomes" id="UP000584374">
    <property type="component" value="Unassembled WGS sequence"/>
</dbReference>
<gene>
    <name evidence="1" type="ORF">BJ970_001783</name>
</gene>
<dbReference type="AlphaFoldDB" id="A0A840Q6G3"/>
<keyword evidence="2" id="KW-1185">Reference proteome</keyword>
<dbReference type="EMBL" id="JACHIW010000001">
    <property type="protein sequence ID" value="MBB5154249.1"/>
    <property type="molecule type" value="Genomic_DNA"/>
</dbReference>
<accession>A0A840Q6G3</accession>
<dbReference type="Pfam" id="PF05141">
    <property type="entry name" value="DIT1_PvcA"/>
    <property type="match status" value="1"/>
</dbReference>
<protein>
    <recommendedName>
        <fullName evidence="3">Pyoverdine/dityrosine biosynthesis protein</fullName>
    </recommendedName>
</protein>
<name>A0A840Q6G3_9PSEU</name>
<proteinExistence type="predicted"/>
<evidence type="ECO:0000313" key="2">
    <source>
        <dbReference type="Proteomes" id="UP000584374"/>
    </source>
</evidence>
<reference evidence="1 2" key="1">
    <citation type="submission" date="2020-08" db="EMBL/GenBank/DDBJ databases">
        <title>Sequencing the genomes of 1000 actinobacteria strains.</title>
        <authorList>
            <person name="Klenk H.-P."/>
        </authorList>
    </citation>
    <scope>NUCLEOTIDE SEQUENCE [LARGE SCALE GENOMIC DNA]</scope>
    <source>
        <strain evidence="1 2">DSM 45584</strain>
    </source>
</reference>
<evidence type="ECO:0008006" key="3">
    <source>
        <dbReference type="Google" id="ProtNLM"/>
    </source>
</evidence>
<dbReference type="Gene3D" id="3.40.50.1000">
    <property type="entry name" value="HAD superfamily/HAD-like"/>
    <property type="match status" value="1"/>
</dbReference>
<sequence length="868" mass="95045">MIARDDLLALYCGAPGDSPGNQRLAVPLGEFTGGRLRRLLDGRPSGWPELDYLVEFVVRPIVVTTRGLLVEGFRPTDGFAVEVAPEFAATGRVVPTGVVAADAAGGSVAESISRLHRQLAVLAAAFAQVSALDRVNVLTAIERVAAHELRYLAADTAALLAGDHPWRHHVHSVPAGQHEIISEVLRQVKELSARRRRDRSLPRPVVALDLDYCALLPRRRVRAALAELGRAHGIGTLIAADRLAVLPGLYPAGWPHFLARNRLRDEHPDLDWDGLHAEFRKTLSWSHDALLTDEPAPGLVRFVRAIEHAGGSVVWVTGRRPRMRQATRELLVRHGLGHLDLHAAPEHADVGRHKVTVLCRADWQVVAAFDDLRSNRAALRAAFPDAAVVAVRPTGFSTEPRIGPGIATFEFLPHPTPLGRGHATRQQRAKPRLSHATSIAELPVGEFSTRPTIWDLGVQLTAEQQTRIIEALCTAAVQAGRSLGSGVRERLSCPAEPVVLARAVWKVLMAKQFGAARSAYPPEAAEADMVAAIAAGARIQFVLLGPPVKQNGSRLKALGGAPDLAEVAVLARIRQLAAAVEQVYPPGIQVLALADPAHFRVRDERRCADYHRLFGQLLERTGAHRVVTVVDIDAAADAHPDCGDRAQRPELLAKHRDRYAAAFAGLDVRRDPLAVLAEAAERDPREPGQPRFVEMFRSVLHSVDVPYQGGDPFAWSQQLYADPYELTDTAVPAPVRTARADLLAAAWRETITYLANKHVDHELNYQALWQRDRVRMSLSIRPEHGRLRFIPIGGSGVLPWHGTAALNDQHEVSVDYAISLVHQGFLPVYAPDLPAPNGVRQPWFMLPAATARDDLDRSVLDRIRVRNK</sequence>
<comment type="caution">
    <text evidence="1">The sequence shown here is derived from an EMBL/GenBank/DDBJ whole genome shotgun (WGS) entry which is preliminary data.</text>
</comment>
<evidence type="ECO:0000313" key="1">
    <source>
        <dbReference type="EMBL" id="MBB5154249.1"/>
    </source>
</evidence>
<dbReference type="InterPro" id="IPR007817">
    <property type="entry name" value="Isocyanide_synthase_DIT1"/>
</dbReference>
<organism evidence="1 2">
    <name type="scientific">Saccharopolyspora phatthalungensis</name>
    <dbReference type="NCBI Taxonomy" id="664693"/>
    <lineage>
        <taxon>Bacteria</taxon>
        <taxon>Bacillati</taxon>
        <taxon>Actinomycetota</taxon>
        <taxon>Actinomycetes</taxon>
        <taxon>Pseudonocardiales</taxon>
        <taxon>Pseudonocardiaceae</taxon>
        <taxon>Saccharopolyspora</taxon>
    </lineage>
</organism>
<dbReference type="InterPro" id="IPR023214">
    <property type="entry name" value="HAD_sf"/>
</dbReference>
<dbReference type="RefSeq" id="WP_184725785.1">
    <property type="nucleotide sequence ID" value="NZ_JACHIW010000001.1"/>
</dbReference>